<dbReference type="SUPFAM" id="SSF74731">
    <property type="entry name" value="Ribosomal protein L20"/>
    <property type="match status" value="1"/>
</dbReference>
<gene>
    <name evidence="4" type="ORF">MNBD_PLANCTO02-307</name>
</gene>
<dbReference type="NCBIfam" id="TIGR01032">
    <property type="entry name" value="rplT_bact"/>
    <property type="match status" value="1"/>
</dbReference>
<evidence type="ECO:0000256" key="1">
    <source>
        <dbReference type="ARBA" id="ARBA00007698"/>
    </source>
</evidence>
<dbReference type="GO" id="GO:0019843">
    <property type="term" value="F:rRNA binding"/>
    <property type="evidence" value="ECO:0007669"/>
    <property type="project" value="InterPro"/>
</dbReference>
<dbReference type="GO" id="GO:1990904">
    <property type="term" value="C:ribonucleoprotein complex"/>
    <property type="evidence" value="ECO:0007669"/>
    <property type="project" value="UniProtKB-KW"/>
</dbReference>
<dbReference type="GO" id="GO:0005840">
    <property type="term" value="C:ribosome"/>
    <property type="evidence" value="ECO:0007669"/>
    <property type="project" value="UniProtKB-KW"/>
</dbReference>
<reference evidence="4" key="1">
    <citation type="submission" date="2018-06" db="EMBL/GenBank/DDBJ databases">
        <authorList>
            <person name="Zhirakovskaya E."/>
        </authorList>
    </citation>
    <scope>NUCLEOTIDE SEQUENCE</scope>
</reference>
<proteinExistence type="inferred from homology"/>
<accession>A0A3B1DRG3</accession>
<dbReference type="AlphaFoldDB" id="A0A3B1DRG3"/>
<dbReference type="GO" id="GO:0003735">
    <property type="term" value="F:structural constituent of ribosome"/>
    <property type="evidence" value="ECO:0007669"/>
    <property type="project" value="InterPro"/>
</dbReference>
<keyword evidence="3" id="KW-0687">Ribonucleoprotein</keyword>
<evidence type="ECO:0000256" key="3">
    <source>
        <dbReference type="ARBA" id="ARBA00023274"/>
    </source>
</evidence>
<sequence length="121" mass="14058">MRVTIGAARRRKKNRLFKEARGRVGGRSKLLRTMKETIIRSRCYAYRDRRVRKRDFRRLWITRISAACLSRDIRYSQLIYGLKHAGIELNRKSLSELAIYAPEVFTEICGIAKEAALKAAA</sequence>
<name>A0A3B1DRG3_9ZZZZ</name>
<dbReference type="HAMAP" id="MF_00382">
    <property type="entry name" value="Ribosomal_bL20"/>
    <property type="match status" value="1"/>
</dbReference>
<comment type="similarity">
    <text evidence="1">Belongs to the bacterial ribosomal protein bL20 family.</text>
</comment>
<dbReference type="Pfam" id="PF00453">
    <property type="entry name" value="Ribosomal_L20"/>
    <property type="match status" value="1"/>
</dbReference>
<evidence type="ECO:0000313" key="4">
    <source>
        <dbReference type="EMBL" id="VAX41461.1"/>
    </source>
</evidence>
<dbReference type="CDD" id="cd07026">
    <property type="entry name" value="Ribosomal_L20"/>
    <property type="match status" value="1"/>
</dbReference>
<dbReference type="InterPro" id="IPR035566">
    <property type="entry name" value="Ribosomal_protein_bL20_C"/>
</dbReference>
<dbReference type="FunFam" id="1.10.1900.20:FF:000001">
    <property type="entry name" value="50S ribosomal protein L20"/>
    <property type="match status" value="1"/>
</dbReference>
<evidence type="ECO:0000256" key="2">
    <source>
        <dbReference type="ARBA" id="ARBA00022980"/>
    </source>
</evidence>
<organism evidence="4">
    <name type="scientific">hydrothermal vent metagenome</name>
    <dbReference type="NCBI Taxonomy" id="652676"/>
    <lineage>
        <taxon>unclassified sequences</taxon>
        <taxon>metagenomes</taxon>
        <taxon>ecological metagenomes</taxon>
    </lineage>
</organism>
<dbReference type="GO" id="GO:0006412">
    <property type="term" value="P:translation"/>
    <property type="evidence" value="ECO:0007669"/>
    <property type="project" value="InterPro"/>
</dbReference>
<protein>
    <submittedName>
        <fullName evidence="4">LSU ribosomal protein L20p</fullName>
    </submittedName>
</protein>
<dbReference type="Gene3D" id="1.10.1900.20">
    <property type="entry name" value="Ribosomal protein L20"/>
    <property type="match status" value="1"/>
</dbReference>
<dbReference type="PRINTS" id="PR00062">
    <property type="entry name" value="RIBOSOMALL20"/>
</dbReference>
<dbReference type="Gene3D" id="6.10.160.10">
    <property type="match status" value="1"/>
</dbReference>
<keyword evidence="2 4" id="KW-0689">Ribosomal protein</keyword>
<dbReference type="EMBL" id="UOGL01000549">
    <property type="protein sequence ID" value="VAX41461.1"/>
    <property type="molecule type" value="Genomic_DNA"/>
</dbReference>
<dbReference type="PANTHER" id="PTHR10986">
    <property type="entry name" value="39S RIBOSOMAL PROTEIN L20"/>
    <property type="match status" value="1"/>
</dbReference>
<dbReference type="InterPro" id="IPR005813">
    <property type="entry name" value="Ribosomal_bL20"/>
</dbReference>